<accession>A0A974I3Y7</accession>
<gene>
    <name evidence="2" type="ORF">XELAEV_18006158mg</name>
</gene>
<keyword evidence="1" id="KW-0732">Signal</keyword>
<evidence type="ECO:0000313" key="3">
    <source>
        <dbReference type="Proteomes" id="UP000694892"/>
    </source>
</evidence>
<dbReference type="EMBL" id="CM004466">
    <property type="protein sequence ID" value="OCU00384.1"/>
    <property type="molecule type" value="Genomic_DNA"/>
</dbReference>
<sequence>MFTCVSSITLKTYWQIKYILMKVILLFCVNGAETDVNNGLGKALLIMNTIYELENFPTALNLTCCSPTHTQSTPKVLLHFSKLPLMTL</sequence>
<name>A0A974I3Y7_XENLA</name>
<feature type="chain" id="PRO_5037225386" evidence="1">
    <location>
        <begin position="35"/>
        <end position="88"/>
    </location>
</feature>
<evidence type="ECO:0000313" key="2">
    <source>
        <dbReference type="EMBL" id="OCU00384.1"/>
    </source>
</evidence>
<protein>
    <submittedName>
        <fullName evidence="2">Uncharacterized protein</fullName>
    </submittedName>
</protein>
<dbReference type="AlphaFoldDB" id="A0A974I3Y7"/>
<proteinExistence type="predicted"/>
<dbReference type="Proteomes" id="UP000694892">
    <property type="component" value="Chromosome 1L"/>
</dbReference>
<organism evidence="2 3">
    <name type="scientific">Xenopus laevis</name>
    <name type="common">African clawed frog</name>
    <dbReference type="NCBI Taxonomy" id="8355"/>
    <lineage>
        <taxon>Eukaryota</taxon>
        <taxon>Metazoa</taxon>
        <taxon>Chordata</taxon>
        <taxon>Craniata</taxon>
        <taxon>Vertebrata</taxon>
        <taxon>Euteleostomi</taxon>
        <taxon>Amphibia</taxon>
        <taxon>Batrachia</taxon>
        <taxon>Anura</taxon>
        <taxon>Pipoidea</taxon>
        <taxon>Pipidae</taxon>
        <taxon>Xenopodinae</taxon>
        <taxon>Xenopus</taxon>
        <taxon>Xenopus</taxon>
    </lineage>
</organism>
<feature type="signal peptide" evidence="1">
    <location>
        <begin position="1"/>
        <end position="34"/>
    </location>
</feature>
<evidence type="ECO:0000256" key="1">
    <source>
        <dbReference type="SAM" id="SignalP"/>
    </source>
</evidence>
<reference evidence="3" key="1">
    <citation type="journal article" date="2016" name="Nature">
        <title>Genome evolution in the allotetraploid frog Xenopus laevis.</title>
        <authorList>
            <person name="Session A.M."/>
            <person name="Uno Y."/>
            <person name="Kwon T."/>
            <person name="Chapman J.A."/>
            <person name="Toyoda A."/>
            <person name="Takahashi S."/>
            <person name="Fukui A."/>
            <person name="Hikosaka A."/>
            <person name="Suzuki A."/>
            <person name="Kondo M."/>
            <person name="van Heeringen S.J."/>
            <person name="Quigley I."/>
            <person name="Heinz S."/>
            <person name="Ogino H."/>
            <person name="Ochi H."/>
            <person name="Hellsten U."/>
            <person name="Lyons J.B."/>
            <person name="Simakov O."/>
            <person name="Putnam N."/>
            <person name="Stites J."/>
            <person name="Kuroki Y."/>
            <person name="Tanaka T."/>
            <person name="Michiue T."/>
            <person name="Watanabe M."/>
            <person name="Bogdanovic O."/>
            <person name="Lister R."/>
            <person name="Georgiou G."/>
            <person name="Paranjpe S.S."/>
            <person name="van Kruijsbergen I."/>
            <person name="Shu S."/>
            <person name="Carlson J."/>
            <person name="Kinoshita T."/>
            <person name="Ohta Y."/>
            <person name="Mawaribuchi S."/>
            <person name="Jenkins J."/>
            <person name="Grimwood J."/>
            <person name="Schmutz J."/>
            <person name="Mitros T."/>
            <person name="Mozaffari S.V."/>
            <person name="Suzuki Y."/>
            <person name="Haramoto Y."/>
            <person name="Yamamoto T.S."/>
            <person name="Takagi C."/>
            <person name="Heald R."/>
            <person name="Miller K."/>
            <person name="Haudenschild C."/>
            <person name="Kitzman J."/>
            <person name="Nakayama T."/>
            <person name="Izutsu Y."/>
            <person name="Robert J."/>
            <person name="Fortriede J."/>
            <person name="Burns K."/>
            <person name="Lotay V."/>
            <person name="Karimi K."/>
            <person name="Yasuoka Y."/>
            <person name="Dichmann D.S."/>
            <person name="Flajnik M.F."/>
            <person name="Houston D.W."/>
            <person name="Shendure J."/>
            <person name="DuPasquier L."/>
            <person name="Vize P.D."/>
            <person name="Zorn A.M."/>
            <person name="Ito M."/>
            <person name="Marcotte E.M."/>
            <person name="Wallingford J.B."/>
            <person name="Ito Y."/>
            <person name="Asashima M."/>
            <person name="Ueno N."/>
            <person name="Matsuda Y."/>
            <person name="Veenstra G.J."/>
            <person name="Fujiyama A."/>
            <person name="Harland R.M."/>
            <person name="Taira M."/>
            <person name="Rokhsar D.S."/>
        </authorList>
    </citation>
    <scope>NUCLEOTIDE SEQUENCE [LARGE SCALE GENOMIC DNA]</scope>
    <source>
        <strain evidence="3">J</strain>
    </source>
</reference>